<evidence type="ECO:0000256" key="4">
    <source>
        <dbReference type="ARBA" id="ARBA00023136"/>
    </source>
</evidence>
<dbReference type="InterPro" id="IPR002293">
    <property type="entry name" value="AA/rel_permease1"/>
</dbReference>
<feature type="transmembrane region" description="Helical" evidence="5">
    <location>
        <begin position="183"/>
        <end position="202"/>
    </location>
</feature>
<dbReference type="PANTHER" id="PTHR47704:SF1">
    <property type="entry name" value="POTASSIUM TRANSPORTER KIMA"/>
    <property type="match status" value="1"/>
</dbReference>
<proteinExistence type="predicted"/>
<dbReference type="InterPro" id="IPR053153">
    <property type="entry name" value="APC_K+_Transporter"/>
</dbReference>
<keyword evidence="3 5" id="KW-1133">Transmembrane helix</keyword>
<protein>
    <submittedName>
        <fullName evidence="6">Unannotated protein</fullName>
    </submittedName>
</protein>
<dbReference type="PANTHER" id="PTHR47704">
    <property type="entry name" value="POTASSIUM TRANSPORTER KIMA"/>
    <property type="match status" value="1"/>
</dbReference>
<gene>
    <name evidence="6" type="ORF">UFOPK2166_00125</name>
</gene>
<feature type="transmembrane region" description="Helical" evidence="5">
    <location>
        <begin position="392"/>
        <end position="413"/>
    </location>
</feature>
<feature type="transmembrane region" description="Helical" evidence="5">
    <location>
        <begin position="222"/>
        <end position="243"/>
    </location>
</feature>
<dbReference type="GO" id="GO:0016020">
    <property type="term" value="C:membrane"/>
    <property type="evidence" value="ECO:0007669"/>
    <property type="project" value="UniProtKB-SubCell"/>
</dbReference>
<name>A0A6J6JVQ3_9ZZZZ</name>
<feature type="transmembrane region" description="Helical" evidence="5">
    <location>
        <begin position="53"/>
        <end position="86"/>
    </location>
</feature>
<evidence type="ECO:0000313" key="6">
    <source>
        <dbReference type="EMBL" id="CAB4640063.1"/>
    </source>
</evidence>
<dbReference type="Pfam" id="PF13520">
    <property type="entry name" value="AA_permease_2"/>
    <property type="match status" value="1"/>
</dbReference>
<keyword evidence="2 5" id="KW-0812">Transmembrane</keyword>
<feature type="transmembrane region" description="Helical" evidence="5">
    <location>
        <begin position="123"/>
        <end position="145"/>
    </location>
</feature>
<reference evidence="6" key="1">
    <citation type="submission" date="2020-05" db="EMBL/GenBank/DDBJ databases">
        <authorList>
            <person name="Chiriac C."/>
            <person name="Salcher M."/>
            <person name="Ghai R."/>
            <person name="Kavagutti S V."/>
        </authorList>
    </citation>
    <scope>NUCLEOTIDE SEQUENCE</scope>
</reference>
<accession>A0A6J6JVQ3</accession>
<dbReference type="EMBL" id="CAEZWB010000007">
    <property type="protein sequence ID" value="CAB4640063.1"/>
    <property type="molecule type" value="Genomic_DNA"/>
</dbReference>
<organism evidence="6">
    <name type="scientific">freshwater metagenome</name>
    <dbReference type="NCBI Taxonomy" id="449393"/>
    <lineage>
        <taxon>unclassified sequences</taxon>
        <taxon>metagenomes</taxon>
        <taxon>ecological metagenomes</taxon>
    </lineage>
</organism>
<feature type="transmembrane region" description="Helical" evidence="5">
    <location>
        <begin position="314"/>
        <end position="335"/>
    </location>
</feature>
<feature type="transmembrane region" description="Helical" evidence="5">
    <location>
        <begin position="450"/>
        <end position="467"/>
    </location>
</feature>
<dbReference type="AlphaFoldDB" id="A0A6J6JVQ3"/>
<sequence length="621" mass="67661">MSTQTGNKGLKRLFIGNPIATSEDHHQRISKKVALPVFASDAISSTAYATEEILIVFLSLGAVGMAAYSMLVPISLMVVVLLIIVVTSYRQTIFAYPNGGGSYVVSKENLGEKPGLIAGASLLIDYVLTVCVSVAGGTAAIISAFNGLAPYRVQICIGFVLLMMLANLRGLKESAMLFAPPTYIYVGSLITLIVVGLYRVFVQNLPPIEHTGEAKHLLEMQGSVTAFYFLKAFSSGAVALTGVEAVSNGVPAFKKPESKNASITLIWMAVILGSCFFGLSVLAQHLEPVKDHEGIIPNTVLAQLAEQVYGGRNIFFFVTQFATFAILILAANTAYADFPRLMSIISKDNYLPRQFMNRGDRLVFSNGVIFLSVASIALLVAFGGLINALIPLYAVGVFTGFTLSQAGMCVHHYKHRGKSWKIHMGINGVGSVTTFFVAGIVVTVKFTDGAWIPAILIPTMMIGFKGVHRHYTRVRNFLTPTEGYTAPFKTHTVVVLVGSVNQGVLQAVRYAQSLRPDKLVALSVIELPEDRARLQEQWDKFGLSIELDTIVSEYRDLTEPILNRINELDDELNDDLITVIIPEFVTTIRSQWLHNQSALAIKARLLFRPNTVVTSVPIVIP</sequence>
<dbReference type="Gene3D" id="1.20.1740.10">
    <property type="entry name" value="Amino acid/polyamine transporter I"/>
    <property type="match status" value="1"/>
</dbReference>
<comment type="subcellular location">
    <subcellularLocation>
        <location evidence="1">Membrane</location>
        <topology evidence="1">Multi-pass membrane protein</topology>
    </subcellularLocation>
</comment>
<keyword evidence="4 5" id="KW-0472">Membrane</keyword>
<evidence type="ECO:0000256" key="5">
    <source>
        <dbReference type="SAM" id="Phobius"/>
    </source>
</evidence>
<feature type="transmembrane region" description="Helical" evidence="5">
    <location>
        <begin position="362"/>
        <end position="386"/>
    </location>
</feature>
<feature type="transmembrane region" description="Helical" evidence="5">
    <location>
        <begin position="425"/>
        <end position="444"/>
    </location>
</feature>
<evidence type="ECO:0000256" key="1">
    <source>
        <dbReference type="ARBA" id="ARBA00004141"/>
    </source>
</evidence>
<evidence type="ECO:0000256" key="2">
    <source>
        <dbReference type="ARBA" id="ARBA00022692"/>
    </source>
</evidence>
<feature type="transmembrane region" description="Helical" evidence="5">
    <location>
        <begin position="151"/>
        <end position="171"/>
    </location>
</feature>
<evidence type="ECO:0000256" key="3">
    <source>
        <dbReference type="ARBA" id="ARBA00022989"/>
    </source>
</evidence>
<feature type="transmembrane region" description="Helical" evidence="5">
    <location>
        <begin position="264"/>
        <end position="283"/>
    </location>
</feature>
<dbReference type="GO" id="GO:0022857">
    <property type="term" value="F:transmembrane transporter activity"/>
    <property type="evidence" value="ECO:0007669"/>
    <property type="project" value="InterPro"/>
</dbReference>